<dbReference type="PROSITE" id="PS50188">
    <property type="entry name" value="B302_SPRY"/>
    <property type="match status" value="1"/>
</dbReference>
<evidence type="ECO:0000259" key="9">
    <source>
        <dbReference type="PROSITE" id="PS50119"/>
    </source>
</evidence>
<accession>A0A3B5KDM8</accession>
<dbReference type="Gene3D" id="4.10.830.40">
    <property type="match status" value="1"/>
</dbReference>
<evidence type="ECO:0000256" key="5">
    <source>
        <dbReference type="ARBA" id="ARBA00022859"/>
    </source>
</evidence>
<dbReference type="SMART" id="SM00184">
    <property type="entry name" value="RING"/>
    <property type="match status" value="1"/>
</dbReference>
<dbReference type="CDD" id="cd19769">
    <property type="entry name" value="Bbox2_TRIM16-like"/>
    <property type="match status" value="1"/>
</dbReference>
<proteinExistence type="predicted"/>
<dbReference type="InterPro" id="IPR001870">
    <property type="entry name" value="B30.2/SPRY"/>
</dbReference>
<gene>
    <name evidence="11" type="primary">LOC101063971</name>
</gene>
<feature type="domain" description="B box-type" evidence="9">
    <location>
        <begin position="168"/>
        <end position="208"/>
    </location>
</feature>
<dbReference type="Gene3D" id="3.30.40.10">
    <property type="entry name" value="Zinc/RING finger domain, C3HC4 (zinc finger)"/>
    <property type="match status" value="1"/>
</dbReference>
<feature type="domain" description="B30.2/SPRY" evidence="10">
    <location>
        <begin position="385"/>
        <end position="579"/>
    </location>
</feature>
<dbReference type="CDD" id="cd16040">
    <property type="entry name" value="SPRY_PRY_SNTX"/>
    <property type="match status" value="1"/>
</dbReference>
<dbReference type="SMART" id="SM00336">
    <property type="entry name" value="BBOX"/>
    <property type="match status" value="1"/>
</dbReference>
<keyword evidence="3 6" id="KW-0863">Zinc-finger</keyword>
<keyword evidence="5" id="KW-0391">Immunity</keyword>
<evidence type="ECO:0000256" key="7">
    <source>
        <dbReference type="SAM" id="Coils"/>
    </source>
</evidence>
<keyword evidence="2" id="KW-0479">Metal-binding</keyword>
<dbReference type="InterPro" id="IPR003877">
    <property type="entry name" value="SPRY_dom"/>
</dbReference>
<dbReference type="InterPro" id="IPR006574">
    <property type="entry name" value="PRY"/>
</dbReference>
<dbReference type="Proteomes" id="UP000005226">
    <property type="component" value="Chromosome 16"/>
</dbReference>
<dbReference type="InterPro" id="IPR003879">
    <property type="entry name" value="Butyrophylin_SPRY"/>
</dbReference>
<evidence type="ECO:0000313" key="11">
    <source>
        <dbReference type="Ensembl" id="ENSTRUP00000055791.2"/>
    </source>
</evidence>
<dbReference type="InterPro" id="IPR017907">
    <property type="entry name" value="Znf_RING_CS"/>
</dbReference>
<organism evidence="11 12">
    <name type="scientific">Takifugu rubripes</name>
    <name type="common">Japanese pufferfish</name>
    <name type="synonym">Fugu rubripes</name>
    <dbReference type="NCBI Taxonomy" id="31033"/>
    <lineage>
        <taxon>Eukaryota</taxon>
        <taxon>Metazoa</taxon>
        <taxon>Chordata</taxon>
        <taxon>Craniata</taxon>
        <taxon>Vertebrata</taxon>
        <taxon>Euteleostomi</taxon>
        <taxon>Actinopterygii</taxon>
        <taxon>Neopterygii</taxon>
        <taxon>Teleostei</taxon>
        <taxon>Neoteleostei</taxon>
        <taxon>Acanthomorphata</taxon>
        <taxon>Eupercaria</taxon>
        <taxon>Tetraodontiformes</taxon>
        <taxon>Tetradontoidea</taxon>
        <taxon>Tetraodontidae</taxon>
        <taxon>Takifugu</taxon>
    </lineage>
</organism>
<evidence type="ECO:0000256" key="1">
    <source>
        <dbReference type="ARBA" id="ARBA00022588"/>
    </source>
</evidence>
<reference evidence="11 12" key="1">
    <citation type="journal article" date="2011" name="Genome Biol. Evol.">
        <title>Integration of the genetic map and genome assembly of fugu facilitates insights into distinct features of genome evolution in teleosts and mammals.</title>
        <authorList>
            <person name="Kai W."/>
            <person name="Kikuchi K."/>
            <person name="Tohari S."/>
            <person name="Chew A.K."/>
            <person name="Tay A."/>
            <person name="Fujiwara A."/>
            <person name="Hosoya S."/>
            <person name="Suetake H."/>
            <person name="Naruse K."/>
            <person name="Brenner S."/>
            <person name="Suzuki Y."/>
            <person name="Venkatesh B."/>
        </authorList>
    </citation>
    <scope>NUCLEOTIDE SEQUENCE [LARGE SCALE GENOMIC DNA]</scope>
</reference>
<dbReference type="AlphaFoldDB" id="A0A3B5KDM8"/>
<dbReference type="PROSITE" id="PS50089">
    <property type="entry name" value="ZF_RING_2"/>
    <property type="match status" value="1"/>
</dbReference>
<reference evidence="11" key="2">
    <citation type="submission" date="2025-08" db="UniProtKB">
        <authorList>
            <consortium name="Ensembl"/>
        </authorList>
    </citation>
    <scope>IDENTIFICATION</scope>
</reference>
<evidence type="ECO:0000256" key="4">
    <source>
        <dbReference type="ARBA" id="ARBA00022833"/>
    </source>
</evidence>
<dbReference type="CDD" id="cd16543">
    <property type="entry name" value="RING-HC_TRIM77_C-IV"/>
    <property type="match status" value="1"/>
</dbReference>
<dbReference type="InterPro" id="IPR058030">
    <property type="entry name" value="TRIM8/14/16/25/29/45/65_CC"/>
</dbReference>
<evidence type="ECO:0000256" key="3">
    <source>
        <dbReference type="ARBA" id="ARBA00022771"/>
    </source>
</evidence>
<dbReference type="Gene3D" id="3.30.160.60">
    <property type="entry name" value="Classic Zinc Finger"/>
    <property type="match status" value="1"/>
</dbReference>
<feature type="domain" description="RING-type" evidence="8">
    <location>
        <begin position="39"/>
        <end position="78"/>
    </location>
</feature>
<dbReference type="PRINTS" id="PR01407">
    <property type="entry name" value="BUTYPHLNCDUF"/>
</dbReference>
<keyword evidence="1" id="KW-0399">Innate immunity</keyword>
<dbReference type="SMART" id="SM00449">
    <property type="entry name" value="SPRY"/>
    <property type="match status" value="1"/>
</dbReference>
<dbReference type="KEGG" id="tru:101063971"/>
<keyword evidence="7" id="KW-0175">Coiled coil</keyword>
<dbReference type="InterPro" id="IPR043136">
    <property type="entry name" value="B30.2/SPRY_sf"/>
</dbReference>
<dbReference type="InterPro" id="IPR013320">
    <property type="entry name" value="ConA-like_dom_sf"/>
</dbReference>
<keyword evidence="12" id="KW-1185">Reference proteome</keyword>
<dbReference type="Ensembl" id="ENSTRUT00000054606.2">
    <property type="protein sequence ID" value="ENSTRUP00000055791.2"/>
    <property type="gene ID" value="ENSTRUG00000023212.2"/>
</dbReference>
<evidence type="ECO:0000256" key="2">
    <source>
        <dbReference type="ARBA" id="ARBA00022723"/>
    </source>
</evidence>
<dbReference type="Pfam" id="PF25600">
    <property type="entry name" value="TRIM_CC"/>
    <property type="match status" value="1"/>
</dbReference>
<dbReference type="GO" id="GO:0008270">
    <property type="term" value="F:zinc ion binding"/>
    <property type="evidence" value="ECO:0007669"/>
    <property type="project" value="UniProtKB-KW"/>
</dbReference>
<reference evidence="11" key="3">
    <citation type="submission" date="2025-09" db="UniProtKB">
        <authorList>
            <consortium name="Ensembl"/>
        </authorList>
    </citation>
    <scope>IDENTIFICATION</scope>
</reference>
<dbReference type="PROSITE" id="PS50119">
    <property type="entry name" value="ZF_BBOX"/>
    <property type="match status" value="1"/>
</dbReference>
<evidence type="ECO:0000313" key="12">
    <source>
        <dbReference type="Proteomes" id="UP000005226"/>
    </source>
</evidence>
<dbReference type="Pfam" id="PF15227">
    <property type="entry name" value="zf-C3HC4_4"/>
    <property type="match status" value="1"/>
</dbReference>
<dbReference type="PANTHER" id="PTHR25465:SF5">
    <property type="entry name" value="E3 UBIQUITIN_ISG15 LIGASE TRIM25-RELATED"/>
    <property type="match status" value="1"/>
</dbReference>
<dbReference type="PANTHER" id="PTHR25465">
    <property type="entry name" value="B-BOX DOMAIN CONTAINING"/>
    <property type="match status" value="1"/>
</dbReference>
<name>A0A3B5KDM8_TAKRU</name>
<dbReference type="InterPro" id="IPR013083">
    <property type="entry name" value="Znf_RING/FYVE/PHD"/>
</dbReference>
<dbReference type="SUPFAM" id="SSF49899">
    <property type="entry name" value="Concanavalin A-like lectins/glucanases"/>
    <property type="match status" value="1"/>
</dbReference>
<dbReference type="OMA" id="EVEMSHA"/>
<dbReference type="Pfam" id="PF00643">
    <property type="entry name" value="zf-B_box"/>
    <property type="match status" value="1"/>
</dbReference>
<evidence type="ECO:0000259" key="10">
    <source>
        <dbReference type="PROSITE" id="PS50188"/>
    </source>
</evidence>
<dbReference type="Pfam" id="PF00622">
    <property type="entry name" value="SPRY"/>
    <property type="match status" value="1"/>
</dbReference>
<feature type="coiled-coil region" evidence="7">
    <location>
        <begin position="223"/>
        <end position="318"/>
    </location>
</feature>
<dbReference type="GO" id="GO:0045087">
    <property type="term" value="P:innate immune response"/>
    <property type="evidence" value="ECO:0007669"/>
    <property type="project" value="UniProtKB-KW"/>
</dbReference>
<dbReference type="OrthoDB" id="8821439at2759"/>
<dbReference type="SUPFAM" id="SSF57850">
    <property type="entry name" value="RING/U-box"/>
    <property type="match status" value="1"/>
</dbReference>
<dbReference type="RefSeq" id="XP_003971654.2">
    <property type="nucleotide sequence ID" value="XM_003971605.3"/>
</dbReference>
<dbReference type="Pfam" id="PF13765">
    <property type="entry name" value="PRY"/>
    <property type="match status" value="1"/>
</dbReference>
<dbReference type="GeneTree" id="ENSGT00940000166102"/>
<dbReference type="InParanoid" id="A0A3B5KDM8"/>
<dbReference type="GO" id="GO:0005737">
    <property type="term" value="C:cytoplasm"/>
    <property type="evidence" value="ECO:0007669"/>
    <property type="project" value="UniProtKB-ARBA"/>
</dbReference>
<dbReference type="InterPro" id="IPR000315">
    <property type="entry name" value="Znf_B-box"/>
</dbReference>
<evidence type="ECO:0000256" key="6">
    <source>
        <dbReference type="PROSITE-ProRule" id="PRU00024"/>
    </source>
</evidence>
<dbReference type="SUPFAM" id="SSF57845">
    <property type="entry name" value="B-box zinc-binding domain"/>
    <property type="match status" value="1"/>
</dbReference>
<dbReference type="PROSITE" id="PS00518">
    <property type="entry name" value="ZF_RING_1"/>
    <property type="match status" value="1"/>
</dbReference>
<dbReference type="SMART" id="SM00589">
    <property type="entry name" value="PRY"/>
    <property type="match status" value="1"/>
</dbReference>
<protein>
    <submittedName>
        <fullName evidence="11">Tripartite motif-containing protein 16-like</fullName>
    </submittedName>
</protein>
<dbReference type="InterPro" id="IPR051051">
    <property type="entry name" value="E3_ubiq-ligase_TRIM/RNF"/>
</dbReference>
<dbReference type="Gene3D" id="2.60.120.920">
    <property type="match status" value="1"/>
</dbReference>
<evidence type="ECO:0000259" key="8">
    <source>
        <dbReference type="PROSITE" id="PS50089"/>
    </source>
</evidence>
<dbReference type="GeneID" id="101063971"/>
<dbReference type="InterPro" id="IPR001841">
    <property type="entry name" value="Znf_RING"/>
</dbReference>
<sequence length="579" mass="66506">MCSIPLLPQLPVTEVQRRTTQRHHGAKMAQNGMEDPFSCYICFHLLEDPVTIPCGHTYCRRCITHLWDRQPVPSCPQCLQSFSPCPVLMKNTILGVLVEQLQRRGRLDPVDCSAGAEDVACDSCIGEKMKAIRSCLVCLVSYCRWHLQPHFQSPAFQKHTLVEPRETLQQNFCPQHNEVMKMFCRTDQQLICNICYMDAHKDHDTASTLMERTERQKALIEIQKEVQQRIQEKGKDFQALQEEVEVVDHSANKAVEDIDRFFHEMFQHLERKHSEKRDQIEAMREVEMSHASRLKEKLQQEIEELTRANDQLKELFLTQDHTQFLHSSFSLLHLAEPADSPVTQVRHLKHFENATAGWSHVQQKIQNLVENWPDGSDTDALMAAEVPTSPQPQRRADFLKYSCNLTLDPKTAHPMIVVSEGNRRATYVPHAQPCLSNPERFLYCYQALSKERMAGRCYWEVSVKGGLSVALSYRSIHRRLYFNESGFGFNLNSWALHCDKGNYVFYHDKVPTPIVGDGASRIGVYLDHSAGILAFYNISHTMTLLHRVQTAFAQPLHAGIRFHGDAGDEAEFLTLKKIR</sequence>
<keyword evidence="4" id="KW-0862">Zinc</keyword>